<name>A0A7S1A590_NOCSC</name>
<evidence type="ECO:0008006" key="2">
    <source>
        <dbReference type="Google" id="ProtNLM"/>
    </source>
</evidence>
<evidence type="ECO:0000313" key="1">
    <source>
        <dbReference type="EMBL" id="CAD8842214.1"/>
    </source>
</evidence>
<dbReference type="InterPro" id="IPR038763">
    <property type="entry name" value="DHH_sf"/>
</dbReference>
<organism evidence="1">
    <name type="scientific">Noctiluca scintillans</name>
    <name type="common">Sea sparkle</name>
    <name type="synonym">Red tide dinoflagellate</name>
    <dbReference type="NCBI Taxonomy" id="2966"/>
    <lineage>
        <taxon>Eukaryota</taxon>
        <taxon>Sar</taxon>
        <taxon>Alveolata</taxon>
        <taxon>Dinophyceae</taxon>
        <taxon>Noctilucales</taxon>
        <taxon>Noctilucaceae</taxon>
        <taxon>Noctiluca</taxon>
    </lineage>
</organism>
<accession>A0A7S1A590</accession>
<proteinExistence type="predicted"/>
<dbReference type="AlphaFoldDB" id="A0A7S1A590"/>
<dbReference type="SUPFAM" id="SSF64182">
    <property type="entry name" value="DHH phosphoesterases"/>
    <property type="match status" value="1"/>
</dbReference>
<sequence>MSHLEGARTSSLSRRLGWVSSCVCDAGERGTHDTCFPCIPFVRNQKRPTEELSSSDHGATEINWKVYLKHCETAVLFCHGGCPDGLAASRLVQTALGQMGMKQCAIVELGHSDRACNSEGLIVPRAAVFFLDISPYPEDLAMLDRAERVIVMDHHDSVVGRMEKLAVEMPSMLDLSNRGDHHAAVSLVALHLTSFLRGVVLDLDRKVALIRKKDVWNYKICDSWAEDARHFAAFETSRRDAGGNCLMQTIDEFLGFPQRCLREGRAAAAVLEDAAEKVFSKLEKLGERDNGLSIHVAHSEDVPYNHRRLLALCTENLDPALIIVGIKKSEDRVDLQVKRTSDRVSSVGAVCRTLHWEQPKVYTNGGGHPFAAGLVVASACWNPKRVARDLIYAADVVAPVPQQLRQQRMMSVGGLQSLHSHSEVEHRGIRSCHF</sequence>
<protein>
    <recommendedName>
        <fullName evidence="2">DHHA1 domain-containing protein</fullName>
    </recommendedName>
</protein>
<reference evidence="1" key="1">
    <citation type="submission" date="2021-01" db="EMBL/GenBank/DDBJ databases">
        <authorList>
            <person name="Corre E."/>
            <person name="Pelletier E."/>
            <person name="Niang G."/>
            <person name="Scheremetjew M."/>
            <person name="Finn R."/>
            <person name="Kale V."/>
            <person name="Holt S."/>
            <person name="Cochrane G."/>
            <person name="Meng A."/>
            <person name="Brown T."/>
            <person name="Cohen L."/>
        </authorList>
    </citation>
    <scope>NUCLEOTIDE SEQUENCE</scope>
</reference>
<dbReference type="EMBL" id="HBFQ01023548">
    <property type="protein sequence ID" value="CAD8842214.1"/>
    <property type="molecule type" value="Transcribed_RNA"/>
</dbReference>
<gene>
    <name evidence="1" type="ORF">NSCI0253_LOCUS16562</name>
</gene>